<keyword evidence="3" id="KW-0812">Transmembrane</keyword>
<dbReference type="InterPro" id="IPR029035">
    <property type="entry name" value="DHS-like_NAD/FAD-binding_dom"/>
</dbReference>
<comment type="caution">
    <text evidence="5">The sequence shown here is derived from an EMBL/GenBank/DDBJ whole genome shotgun (WGS) entry which is preliminary data.</text>
</comment>
<dbReference type="SUPFAM" id="SSF52518">
    <property type="entry name" value="Thiamin diphosphate-binding fold (THDP-binding)"/>
    <property type="match status" value="1"/>
</dbReference>
<dbReference type="Proteomes" id="UP000543642">
    <property type="component" value="Unassembled WGS sequence"/>
</dbReference>
<evidence type="ECO:0000256" key="3">
    <source>
        <dbReference type="SAM" id="Phobius"/>
    </source>
</evidence>
<comment type="similarity">
    <text evidence="1">Belongs to the TPP enzyme family.</text>
</comment>
<accession>A0A7W8M5T2</accession>
<keyword evidence="2" id="KW-0786">Thiamine pyrophosphate</keyword>
<dbReference type="Gene3D" id="3.40.50.970">
    <property type="match status" value="1"/>
</dbReference>
<dbReference type="GO" id="GO:0030976">
    <property type="term" value="F:thiamine pyrophosphate binding"/>
    <property type="evidence" value="ECO:0007669"/>
    <property type="project" value="InterPro"/>
</dbReference>
<dbReference type="Gene3D" id="3.40.50.1220">
    <property type="entry name" value="TPP-binding domain"/>
    <property type="match status" value="1"/>
</dbReference>
<gene>
    <name evidence="5" type="ORF">HNP82_002397</name>
</gene>
<keyword evidence="3" id="KW-0472">Membrane</keyword>
<protein>
    <submittedName>
        <fullName evidence="5">Thiamine pyrophosphate-dependent acetolactate synthase large subunit-like protein</fullName>
    </submittedName>
</protein>
<dbReference type="SUPFAM" id="SSF52467">
    <property type="entry name" value="DHS-like NAD/FAD-binding domain"/>
    <property type="match status" value="1"/>
</dbReference>
<dbReference type="GO" id="GO:0000287">
    <property type="term" value="F:magnesium ion binding"/>
    <property type="evidence" value="ECO:0007669"/>
    <property type="project" value="InterPro"/>
</dbReference>
<evidence type="ECO:0000259" key="4">
    <source>
        <dbReference type="Pfam" id="PF02775"/>
    </source>
</evidence>
<dbReference type="RefSeq" id="WP_183775041.1">
    <property type="nucleotide sequence ID" value="NZ_JACHFW010000010.1"/>
</dbReference>
<dbReference type="InterPro" id="IPR029061">
    <property type="entry name" value="THDP-binding"/>
</dbReference>
<evidence type="ECO:0000313" key="5">
    <source>
        <dbReference type="EMBL" id="MBB5265254.1"/>
    </source>
</evidence>
<organism evidence="5 6">
    <name type="scientific">Catenibacillus scindens</name>
    <dbReference type="NCBI Taxonomy" id="673271"/>
    <lineage>
        <taxon>Bacteria</taxon>
        <taxon>Bacillati</taxon>
        <taxon>Bacillota</taxon>
        <taxon>Clostridia</taxon>
        <taxon>Lachnospirales</taxon>
        <taxon>Lachnospiraceae</taxon>
        <taxon>Catenibacillus</taxon>
    </lineage>
</organism>
<dbReference type="InterPro" id="IPR011766">
    <property type="entry name" value="TPP_enzyme_TPP-bd"/>
</dbReference>
<dbReference type="PROSITE" id="PS00187">
    <property type="entry name" value="TPP_ENZYMES"/>
    <property type="match status" value="1"/>
</dbReference>
<sequence length="281" mass="30861">MGDKKTRDWKYYLKSLIGILIMILFPLLPAPDPITPAGMAVIGQMIGLIVLWTFVDMMWPTFLAIILFGLRALEIYPMIQIDDDPWEIGKNFPVECGILGDIQKSVARLNILLEPETELAEAARARAQVIGKKTGVIYEALMAKAGAEKDRSPVAVTALASAVAKVMDEDVCIVDDCWSSLAILRQIVDFKDENTLFRPRNGGSIGFGLPGGLGVKMALPKKKVLVISGDGSAAWSMQTFWTAAHYKIPVTFVITNNGTYRQVKNVRQWILGGGIRPRSAI</sequence>
<keyword evidence="3" id="KW-1133">Transmembrane helix</keyword>
<feature type="transmembrane region" description="Helical" evidence="3">
    <location>
        <begin position="42"/>
        <end position="70"/>
    </location>
</feature>
<dbReference type="GO" id="GO:0050660">
    <property type="term" value="F:flavin adenine dinucleotide binding"/>
    <property type="evidence" value="ECO:0007669"/>
    <property type="project" value="TreeGrafter"/>
</dbReference>
<dbReference type="Pfam" id="PF02775">
    <property type="entry name" value="TPP_enzyme_C"/>
    <property type="match status" value="1"/>
</dbReference>
<dbReference type="InterPro" id="IPR045229">
    <property type="entry name" value="TPP_enz"/>
</dbReference>
<feature type="domain" description="Thiamine pyrophosphate enzyme TPP-binding" evidence="4">
    <location>
        <begin position="184"/>
        <end position="266"/>
    </location>
</feature>
<proteinExistence type="inferred from homology"/>
<feature type="transmembrane region" description="Helical" evidence="3">
    <location>
        <begin position="12"/>
        <end position="30"/>
    </location>
</feature>
<dbReference type="InterPro" id="IPR000399">
    <property type="entry name" value="TPP-bd_CS"/>
</dbReference>
<dbReference type="AlphaFoldDB" id="A0A7W8M5T2"/>
<keyword evidence="6" id="KW-1185">Reference proteome</keyword>
<dbReference type="PANTHER" id="PTHR18968">
    <property type="entry name" value="THIAMINE PYROPHOSPHATE ENZYMES"/>
    <property type="match status" value="1"/>
</dbReference>
<name>A0A7W8M5T2_9FIRM</name>
<evidence type="ECO:0000256" key="1">
    <source>
        <dbReference type="ARBA" id="ARBA00007812"/>
    </source>
</evidence>
<evidence type="ECO:0000313" key="6">
    <source>
        <dbReference type="Proteomes" id="UP000543642"/>
    </source>
</evidence>
<evidence type="ECO:0000256" key="2">
    <source>
        <dbReference type="ARBA" id="ARBA00023052"/>
    </source>
</evidence>
<dbReference type="GO" id="GO:0003984">
    <property type="term" value="F:acetolactate synthase activity"/>
    <property type="evidence" value="ECO:0007669"/>
    <property type="project" value="TreeGrafter"/>
</dbReference>
<reference evidence="5 6" key="1">
    <citation type="submission" date="2020-08" db="EMBL/GenBank/DDBJ databases">
        <title>Genomic Encyclopedia of Type Strains, Phase IV (KMG-IV): sequencing the most valuable type-strain genomes for metagenomic binning, comparative biology and taxonomic classification.</title>
        <authorList>
            <person name="Goeker M."/>
        </authorList>
    </citation>
    <scope>NUCLEOTIDE SEQUENCE [LARGE SCALE GENOMIC DNA]</scope>
    <source>
        <strain evidence="5 6">DSM 106146</strain>
    </source>
</reference>
<dbReference type="EMBL" id="JACHFW010000010">
    <property type="protein sequence ID" value="MBB5265254.1"/>
    <property type="molecule type" value="Genomic_DNA"/>
</dbReference>